<proteinExistence type="predicted"/>
<reference evidence="2 3" key="1">
    <citation type="submission" date="2018-02" db="EMBL/GenBank/DDBJ databases">
        <title>The genomes of Aspergillus section Nigri reveals drivers in fungal speciation.</title>
        <authorList>
            <consortium name="DOE Joint Genome Institute"/>
            <person name="Vesth T.C."/>
            <person name="Nybo J."/>
            <person name="Theobald S."/>
            <person name="Brandl J."/>
            <person name="Frisvad J.C."/>
            <person name="Nielsen K.F."/>
            <person name="Lyhne E.K."/>
            <person name="Kogle M.E."/>
            <person name="Kuo A."/>
            <person name="Riley R."/>
            <person name="Clum A."/>
            <person name="Nolan M."/>
            <person name="Lipzen A."/>
            <person name="Salamov A."/>
            <person name="Henrissat B."/>
            <person name="Wiebenga A."/>
            <person name="De vries R.P."/>
            <person name="Grigoriev I.V."/>
            <person name="Mortensen U.H."/>
            <person name="Andersen M.R."/>
            <person name="Baker S.E."/>
        </authorList>
    </citation>
    <scope>NUCLEOTIDE SEQUENCE [LARGE SCALE GENOMIC DNA]</scope>
    <source>
        <strain evidence="2 3">CBS 101889</strain>
    </source>
</reference>
<keyword evidence="1" id="KW-0732">Signal</keyword>
<sequence>MKFSVAVVSTLLVALGVAMPIPSPDGAAPMQGADLFSALASAGGLGEVLRSIQISTPFQQ</sequence>
<dbReference type="VEuPathDB" id="FungiDB:BO97DRAFT_419909"/>
<protein>
    <submittedName>
        <fullName evidence="2">Uncharacterized protein</fullName>
    </submittedName>
</protein>
<dbReference type="EMBL" id="KZ824267">
    <property type="protein sequence ID" value="RAL17678.1"/>
    <property type="molecule type" value="Genomic_DNA"/>
</dbReference>
<dbReference type="RefSeq" id="XP_025556832.1">
    <property type="nucleotide sequence ID" value="XM_025696610.1"/>
</dbReference>
<evidence type="ECO:0000256" key="1">
    <source>
        <dbReference type="SAM" id="SignalP"/>
    </source>
</evidence>
<dbReference type="OrthoDB" id="4506732at2759"/>
<feature type="chain" id="PRO_5017408022" evidence="1">
    <location>
        <begin position="19"/>
        <end position="60"/>
    </location>
</feature>
<keyword evidence="3" id="KW-1185">Reference proteome</keyword>
<dbReference type="GeneID" id="37200899"/>
<evidence type="ECO:0000313" key="3">
    <source>
        <dbReference type="Proteomes" id="UP000248961"/>
    </source>
</evidence>
<name>A0A395IET8_ASPHC</name>
<feature type="signal peptide" evidence="1">
    <location>
        <begin position="1"/>
        <end position="18"/>
    </location>
</feature>
<dbReference type="AlphaFoldDB" id="A0A395IET8"/>
<accession>A0A395IET8</accession>
<dbReference type="Proteomes" id="UP000248961">
    <property type="component" value="Unassembled WGS sequence"/>
</dbReference>
<evidence type="ECO:0000313" key="2">
    <source>
        <dbReference type="EMBL" id="RAL17678.1"/>
    </source>
</evidence>
<organism evidence="2 3">
    <name type="scientific">Aspergillus homomorphus (strain CBS 101889)</name>
    <dbReference type="NCBI Taxonomy" id="1450537"/>
    <lineage>
        <taxon>Eukaryota</taxon>
        <taxon>Fungi</taxon>
        <taxon>Dikarya</taxon>
        <taxon>Ascomycota</taxon>
        <taxon>Pezizomycotina</taxon>
        <taxon>Eurotiomycetes</taxon>
        <taxon>Eurotiomycetidae</taxon>
        <taxon>Eurotiales</taxon>
        <taxon>Aspergillaceae</taxon>
        <taxon>Aspergillus</taxon>
        <taxon>Aspergillus subgen. Circumdati</taxon>
    </lineage>
</organism>
<gene>
    <name evidence="2" type="ORF">BO97DRAFT_419909</name>
</gene>